<proteinExistence type="inferred from homology"/>
<evidence type="ECO:0000256" key="1">
    <source>
        <dbReference type="ARBA" id="ARBA00004906"/>
    </source>
</evidence>
<dbReference type="PANTHER" id="PTHR22852:SF0">
    <property type="entry name" value="DENTICLELESS PROTEIN HOMOLOG"/>
    <property type="match status" value="1"/>
</dbReference>
<protein>
    <submittedName>
        <fullName evidence="7">Uncharacterized protein</fullName>
    </submittedName>
</protein>
<dbReference type="PRINTS" id="PR00320">
    <property type="entry name" value="GPROTEINBRPT"/>
</dbReference>
<dbReference type="EMBL" id="JBFDAA010000002">
    <property type="protein sequence ID" value="KAL1139789.1"/>
    <property type="molecule type" value="Genomic_DNA"/>
</dbReference>
<evidence type="ECO:0000256" key="5">
    <source>
        <dbReference type="ARBA" id="ARBA00038344"/>
    </source>
</evidence>
<evidence type="ECO:0000313" key="7">
    <source>
        <dbReference type="EMBL" id="KAL1139789.1"/>
    </source>
</evidence>
<dbReference type="InterPro" id="IPR051865">
    <property type="entry name" value="WD-repeat_CDT2_adapter"/>
</dbReference>
<organism evidence="7 8">
    <name type="scientific">Ranatra chinensis</name>
    <dbReference type="NCBI Taxonomy" id="642074"/>
    <lineage>
        <taxon>Eukaryota</taxon>
        <taxon>Metazoa</taxon>
        <taxon>Ecdysozoa</taxon>
        <taxon>Arthropoda</taxon>
        <taxon>Hexapoda</taxon>
        <taxon>Insecta</taxon>
        <taxon>Pterygota</taxon>
        <taxon>Neoptera</taxon>
        <taxon>Paraneoptera</taxon>
        <taxon>Hemiptera</taxon>
        <taxon>Heteroptera</taxon>
        <taxon>Panheteroptera</taxon>
        <taxon>Nepomorpha</taxon>
        <taxon>Nepidae</taxon>
        <taxon>Ranatrinae</taxon>
        <taxon>Ranatra</taxon>
    </lineage>
</organism>
<dbReference type="InterPro" id="IPR019775">
    <property type="entry name" value="WD40_repeat_CS"/>
</dbReference>
<dbReference type="SMART" id="SM00320">
    <property type="entry name" value="WD40"/>
    <property type="match status" value="7"/>
</dbReference>
<dbReference type="SUPFAM" id="SSF50978">
    <property type="entry name" value="WD40 repeat-like"/>
    <property type="match status" value="1"/>
</dbReference>
<gene>
    <name evidence="7" type="ORF">AAG570_006766</name>
</gene>
<dbReference type="InterPro" id="IPR020472">
    <property type="entry name" value="WD40_PAC1"/>
</dbReference>
<feature type="repeat" description="WD" evidence="6">
    <location>
        <begin position="78"/>
        <end position="119"/>
    </location>
</feature>
<dbReference type="Pfam" id="PF00400">
    <property type="entry name" value="WD40"/>
    <property type="match status" value="5"/>
</dbReference>
<comment type="caution">
    <text evidence="7">The sequence shown here is derived from an EMBL/GenBank/DDBJ whole genome shotgun (WGS) entry which is preliminary data.</text>
</comment>
<feature type="repeat" description="WD" evidence="6">
    <location>
        <begin position="184"/>
        <end position="225"/>
    </location>
</feature>
<evidence type="ECO:0000256" key="4">
    <source>
        <dbReference type="ARBA" id="ARBA00022786"/>
    </source>
</evidence>
<name>A0ABD0YX47_9HEMI</name>
<feature type="non-terminal residue" evidence="7">
    <location>
        <position position="1"/>
    </location>
</feature>
<dbReference type="Proteomes" id="UP001558652">
    <property type="component" value="Unassembled WGS sequence"/>
</dbReference>
<dbReference type="InterPro" id="IPR015943">
    <property type="entry name" value="WD40/YVTN_repeat-like_dom_sf"/>
</dbReference>
<comment type="pathway">
    <text evidence="1">Protein modification; protein ubiquitination.</text>
</comment>
<keyword evidence="3" id="KW-0677">Repeat</keyword>
<dbReference type="InterPro" id="IPR001680">
    <property type="entry name" value="WD40_rpt"/>
</dbReference>
<dbReference type="InterPro" id="IPR036322">
    <property type="entry name" value="WD40_repeat_dom_sf"/>
</dbReference>
<evidence type="ECO:0000256" key="3">
    <source>
        <dbReference type="ARBA" id="ARBA00022737"/>
    </source>
</evidence>
<sequence length="412" mass="46397">VQLSADVACKKLKCYKDDVHTRFYSDLAAPDPCSPIFTCHFCPSSGYEHWVALANEDGRIIIMDTREKKSDENTFMSVQGHNNAIFDLIWANFDVKLISGSGDHTAVLWDVAEGEIKPVLNFRGHTRSVKTITCRPNDRNAFATGARDGTINIWDFRTDSEVNVIKPENSISLSHSSPKFRRTQQFRQDSITGLVFQDENTLISCSAGDGAIKVWDSRKSYSIYKRQPQPRHVLMHTGKTARNGFTWLTISPCGLKLFANSIDSTIYCYNIGTYNKEPFTYYKGHLTSSFYIKHAVSSDGKYLASGSCDEKAYIWSVSSPDKPIVSLNSHTAEVTCVDWCMKGEMKMATCSDDGSYRIWRLYPKDSTSQDPDLKGTAVEYEQVCESEVASCKRKKPKTALLPKKMHLGTYYS</sequence>
<accession>A0ABD0YX47</accession>
<keyword evidence="4" id="KW-0833">Ubl conjugation pathway</keyword>
<feature type="repeat" description="WD" evidence="6">
    <location>
        <begin position="122"/>
        <end position="164"/>
    </location>
</feature>
<dbReference type="AlphaFoldDB" id="A0ABD0YX47"/>
<dbReference type="PROSITE" id="PS50082">
    <property type="entry name" value="WD_REPEATS_2"/>
    <property type="match status" value="4"/>
</dbReference>
<dbReference type="Gene3D" id="2.130.10.10">
    <property type="entry name" value="YVTN repeat-like/Quinoprotein amine dehydrogenase"/>
    <property type="match status" value="2"/>
</dbReference>
<evidence type="ECO:0000256" key="6">
    <source>
        <dbReference type="PROSITE-ProRule" id="PRU00221"/>
    </source>
</evidence>
<feature type="repeat" description="WD" evidence="6">
    <location>
        <begin position="327"/>
        <end position="369"/>
    </location>
</feature>
<comment type="similarity">
    <text evidence="5">Belongs to the WD repeat cdt2 family.</text>
</comment>
<dbReference type="PROSITE" id="PS00678">
    <property type="entry name" value="WD_REPEATS_1"/>
    <property type="match status" value="1"/>
</dbReference>
<evidence type="ECO:0000313" key="8">
    <source>
        <dbReference type="Proteomes" id="UP001558652"/>
    </source>
</evidence>
<keyword evidence="2 6" id="KW-0853">WD repeat</keyword>
<reference evidence="7 8" key="1">
    <citation type="submission" date="2024-07" db="EMBL/GenBank/DDBJ databases">
        <title>Chromosome-level genome assembly of the water stick insect Ranatra chinensis (Heteroptera: Nepidae).</title>
        <authorList>
            <person name="Liu X."/>
        </authorList>
    </citation>
    <scope>NUCLEOTIDE SEQUENCE [LARGE SCALE GENOMIC DNA]</scope>
    <source>
        <strain evidence="7">Cailab_2021Rc</strain>
        <tissue evidence="7">Muscle</tissue>
    </source>
</reference>
<dbReference type="PROSITE" id="PS50294">
    <property type="entry name" value="WD_REPEATS_REGION"/>
    <property type="match status" value="2"/>
</dbReference>
<dbReference type="PANTHER" id="PTHR22852">
    <property type="entry name" value="LETHAL 2 DENTICLELESS PROTEIN RETINOIC ACID-REGULATED NUCLEAR MATRIX-ASSOCIATED PROTEIN"/>
    <property type="match status" value="1"/>
</dbReference>
<keyword evidence="8" id="KW-1185">Reference proteome</keyword>
<evidence type="ECO:0000256" key="2">
    <source>
        <dbReference type="ARBA" id="ARBA00022574"/>
    </source>
</evidence>